<evidence type="ECO:0000313" key="1">
    <source>
        <dbReference type="EMBL" id="ADD93377.1"/>
    </source>
</evidence>
<sequence length="119" mass="13277">MTRIAAIDITPTNAHFLVVEQSFRKISLLTAETLRRGGDEDVSQFWARVYEALPEGIDAMVCSGDAKHSATRISHFPFGDTKKVEAALEFQLESDIPYDISDVNIAWCTVEKPAVARMF</sequence>
<organism evidence="1">
    <name type="scientific">uncultured marine bacterium MedDCM-OCT-S01-C143</name>
    <dbReference type="NCBI Taxonomy" id="743046"/>
    <lineage>
        <taxon>Bacteria</taxon>
        <taxon>environmental samples</taxon>
    </lineage>
</organism>
<accession>D6PCC6</accession>
<proteinExistence type="predicted"/>
<protein>
    <submittedName>
        <fullName evidence="1">Uncharacterized protein</fullName>
    </submittedName>
</protein>
<name>D6PCC6_9BACT</name>
<dbReference type="AlphaFoldDB" id="D6PCC6"/>
<dbReference type="EMBL" id="GU942979">
    <property type="protein sequence ID" value="ADD93377.1"/>
    <property type="molecule type" value="Genomic_DNA"/>
</dbReference>
<reference evidence="1" key="1">
    <citation type="journal article" date="2010" name="ISME J.">
        <title>Metagenome of the Mediterranean deep chlorophyll maximum studied by direct and fosmid library 454 pyrosequencing.</title>
        <authorList>
            <person name="Ghai R."/>
            <person name="Martin-Cuadrado A.B."/>
            <person name="Molto A.G."/>
            <person name="Heredia I.G."/>
            <person name="Cabrera R."/>
            <person name="Martin J."/>
            <person name="Verdu M."/>
            <person name="Deschamps P."/>
            <person name="Moreira D."/>
            <person name="Lopez-Garcia P."/>
            <person name="Mira A."/>
            <person name="Rodriguez-Valera F."/>
        </authorList>
    </citation>
    <scope>NUCLEOTIDE SEQUENCE</scope>
</reference>